<keyword evidence="4" id="KW-1185">Reference proteome</keyword>
<feature type="domain" description="Hydrazine synthase alpha subunit middle" evidence="2">
    <location>
        <begin position="731"/>
        <end position="785"/>
    </location>
</feature>
<name>A0A318JTN5_9BURK</name>
<dbReference type="EMBL" id="QJKB01000001">
    <property type="protein sequence ID" value="PXX47760.1"/>
    <property type="molecule type" value="Genomic_DNA"/>
</dbReference>
<comment type="caution">
    <text evidence="3">The sequence shown here is derived from an EMBL/GenBank/DDBJ whole genome shotgun (WGS) entry which is preliminary data.</text>
</comment>
<feature type="signal peptide" evidence="1">
    <location>
        <begin position="1"/>
        <end position="21"/>
    </location>
</feature>
<evidence type="ECO:0000256" key="1">
    <source>
        <dbReference type="SAM" id="SignalP"/>
    </source>
</evidence>
<evidence type="ECO:0000259" key="2">
    <source>
        <dbReference type="Pfam" id="PF18582"/>
    </source>
</evidence>
<dbReference type="PROSITE" id="PS51257">
    <property type="entry name" value="PROKAR_LIPOPROTEIN"/>
    <property type="match status" value="1"/>
</dbReference>
<accession>A0A318JTN5</accession>
<dbReference type="OrthoDB" id="221261at2"/>
<feature type="chain" id="PRO_5016437810" description="Hydrazine synthase alpha subunit middle domain-containing protein" evidence="1">
    <location>
        <begin position="22"/>
        <end position="817"/>
    </location>
</feature>
<dbReference type="InterPro" id="IPR040698">
    <property type="entry name" value="HZS_alpha_mid"/>
</dbReference>
<evidence type="ECO:0000313" key="3">
    <source>
        <dbReference type="EMBL" id="PXX47760.1"/>
    </source>
</evidence>
<sequence length="817" mass="90038">MDKRLVSITLFIACCCSLLLACERNSKAPESANSGQAQAQVLAILSFTAEKPIVNAGEANQLQWQVQGAKKLQISPDIGEVSDKQSITVHAQLSTEYTLTAIDEHGNTSIASLTVDINQASAVLKSYPIIFVTQVPLQQDNAARLSAFANHTTDVSKVPRGGDLMLRYPDGSLRNLTREAGFGVSGFQGAKAIAVREPSIHWDGTKALFSMLTGAPYQADKAGKQGKTYWQIYEVSGLGKDQKAMIRKIPFQDANYNNVSPLYASDDAIIFTSDRPYNGQTHLYPQLDEYEATPTITGIWSLPPGAKQAHLLNHTPSGAFSPIIDSYGRLLFTRWDHLQQDQLADRDRDAQNNGLALPFHSFNYADESFDAHKLSQRTEVFPESRVGSSGPYGKISGFRSNFFTIWQINQDGTGEETLNHLGQHELAFGAMSASFSDDAYLKTQSVTGLQANRLALRREAGLFHLREDPLQPGTYYATNARESTSYTTNHLLKLQASPDMNPEKITLIPITATAANDILPGGRYRNPLPLSDGEFVASHTSDMLPPVEGKGLTDLRLKFLNMIDKTGLYIAGQPLTAGLHKSLSWQDGKEKKSYEGLLWELEAVEVRPRPRPRRATSQLEAPERAVLAEEGVSETALRAWLRDHELALIVTRDQSSRDRADMQQPYNLRVPGDKKTISVTNKEAKVYDVSHFQIVEASLLRAYENRPGRRVLATITDLQKLNNPTLKNAPPGSVKIASDGSTAAFVPAGKALSWQTTDEKGNAIVRERNWITFQRGEMRVCASCHGVNSQNQAGLATPLNKPQALRELLGLWKTLPK</sequence>
<protein>
    <recommendedName>
        <fullName evidence="2">Hydrazine synthase alpha subunit middle domain-containing protein</fullName>
    </recommendedName>
</protein>
<proteinExistence type="predicted"/>
<dbReference type="Pfam" id="PF18582">
    <property type="entry name" value="HZS_alpha"/>
    <property type="match status" value="1"/>
</dbReference>
<reference evidence="3 4" key="1">
    <citation type="submission" date="2018-05" db="EMBL/GenBank/DDBJ databases">
        <title>Genomic Encyclopedia of Type Strains, Phase IV (KMG-IV): sequencing the most valuable type-strain genomes for metagenomic binning, comparative biology and taxonomic classification.</title>
        <authorList>
            <person name="Goeker M."/>
        </authorList>
    </citation>
    <scope>NUCLEOTIDE SEQUENCE [LARGE SCALE GENOMIC DNA]</scope>
    <source>
        <strain evidence="3 4">DSM 19792</strain>
    </source>
</reference>
<organism evidence="3 4">
    <name type="scientific">Undibacterium pigrum</name>
    <dbReference type="NCBI Taxonomy" id="401470"/>
    <lineage>
        <taxon>Bacteria</taxon>
        <taxon>Pseudomonadati</taxon>
        <taxon>Pseudomonadota</taxon>
        <taxon>Betaproteobacteria</taxon>
        <taxon>Burkholderiales</taxon>
        <taxon>Oxalobacteraceae</taxon>
        <taxon>Undibacterium</taxon>
    </lineage>
</organism>
<dbReference type="Proteomes" id="UP000247792">
    <property type="component" value="Unassembled WGS sequence"/>
</dbReference>
<gene>
    <name evidence="3" type="ORF">DFR42_1011358</name>
</gene>
<dbReference type="AlphaFoldDB" id="A0A318JTN5"/>
<evidence type="ECO:0000313" key="4">
    <source>
        <dbReference type="Proteomes" id="UP000247792"/>
    </source>
</evidence>
<dbReference type="RefSeq" id="WP_110254096.1">
    <property type="nucleotide sequence ID" value="NZ_QJKB01000001.1"/>
</dbReference>
<keyword evidence="1" id="KW-0732">Signal</keyword>